<sequence>MNMNMNMNMQKQNGFTLIELVVVIIILGILAVTAAPKFINLQSDARASALQGVKGAIQGANGLVFAKTALAGDEKKDKDDWTVGNITSGVDIGTEAYAQPQFGYLQATEVEFNNAIDADFGTATNSEWKVAAGTAAGTLIITQNGAPAPADGKSCQLVYTEAEDANTVPTYEITDTGC</sequence>
<dbReference type="AlphaFoldDB" id="A8H935"/>
<proteinExistence type="predicted"/>
<dbReference type="Gene3D" id="3.30.700.10">
    <property type="entry name" value="Glycoprotein, Type 4 Pilin"/>
    <property type="match status" value="1"/>
</dbReference>
<dbReference type="Pfam" id="PF07963">
    <property type="entry name" value="N_methyl"/>
    <property type="match status" value="1"/>
</dbReference>
<dbReference type="InterPro" id="IPR045584">
    <property type="entry name" value="Pilin-like"/>
</dbReference>
<gene>
    <name evidence="1" type="ordered locus">Spea_3761</name>
</gene>
<dbReference type="KEGG" id="spl:Spea_3761"/>
<dbReference type="SUPFAM" id="SSF54523">
    <property type="entry name" value="Pili subunits"/>
    <property type="match status" value="1"/>
</dbReference>
<dbReference type="eggNOG" id="COG2165">
    <property type="taxonomic scope" value="Bacteria"/>
</dbReference>
<evidence type="ECO:0000313" key="1">
    <source>
        <dbReference type="EMBL" id="ABV89072.1"/>
    </source>
</evidence>
<dbReference type="HOGENOM" id="CLU_098637_3_0_6"/>
<dbReference type="STRING" id="398579.Spea_3761"/>
<dbReference type="Proteomes" id="UP000002608">
    <property type="component" value="Chromosome"/>
</dbReference>
<name>A8H935_SHEPA</name>
<dbReference type="NCBIfam" id="TIGR02532">
    <property type="entry name" value="IV_pilin_GFxxxE"/>
    <property type="match status" value="1"/>
</dbReference>
<accession>A8H935</accession>
<organism evidence="1 2">
    <name type="scientific">Shewanella pealeana (strain ATCC 700345 / ANG-SQ1)</name>
    <dbReference type="NCBI Taxonomy" id="398579"/>
    <lineage>
        <taxon>Bacteria</taxon>
        <taxon>Pseudomonadati</taxon>
        <taxon>Pseudomonadota</taxon>
        <taxon>Gammaproteobacteria</taxon>
        <taxon>Alteromonadales</taxon>
        <taxon>Shewanellaceae</taxon>
        <taxon>Shewanella</taxon>
    </lineage>
</organism>
<protein>
    <submittedName>
        <fullName evidence="1">MSHA pilin protein MshA</fullName>
    </submittedName>
</protein>
<reference evidence="1 2" key="1">
    <citation type="submission" date="2007-10" db="EMBL/GenBank/DDBJ databases">
        <title>Complete sequence of Shewanella pealeana ATCC 700345.</title>
        <authorList>
            <consortium name="US DOE Joint Genome Institute"/>
            <person name="Copeland A."/>
            <person name="Lucas S."/>
            <person name="Lapidus A."/>
            <person name="Barry K."/>
            <person name="Glavina del Rio T."/>
            <person name="Dalin E."/>
            <person name="Tice H."/>
            <person name="Pitluck S."/>
            <person name="Chertkov O."/>
            <person name="Brettin T."/>
            <person name="Bruce D."/>
            <person name="Detter J.C."/>
            <person name="Han C."/>
            <person name="Schmutz J."/>
            <person name="Larimer F."/>
            <person name="Land M."/>
            <person name="Hauser L."/>
            <person name="Kyrpides N."/>
            <person name="Kim E."/>
            <person name="Zhao J.-S.Z."/>
            <person name="Manno D."/>
            <person name="Hawari J."/>
            <person name="Richardson P."/>
        </authorList>
    </citation>
    <scope>NUCLEOTIDE SEQUENCE [LARGE SCALE GENOMIC DNA]</scope>
    <source>
        <strain evidence="2">ATCC 700345 / ANG-SQ1</strain>
    </source>
</reference>
<dbReference type="EMBL" id="CP000851">
    <property type="protein sequence ID" value="ABV89072.1"/>
    <property type="molecule type" value="Genomic_DNA"/>
</dbReference>
<dbReference type="RefSeq" id="WP_012156954.1">
    <property type="nucleotide sequence ID" value="NC_009901.1"/>
</dbReference>
<evidence type="ECO:0000313" key="2">
    <source>
        <dbReference type="Proteomes" id="UP000002608"/>
    </source>
</evidence>
<dbReference type="InterPro" id="IPR012902">
    <property type="entry name" value="N_methyl_site"/>
</dbReference>
<keyword evidence="2" id="KW-1185">Reference proteome</keyword>